<dbReference type="PROSITE" id="PS50084">
    <property type="entry name" value="KH_TYPE_1"/>
    <property type="match status" value="2"/>
</dbReference>
<proteinExistence type="predicted"/>
<dbReference type="InterPro" id="IPR036612">
    <property type="entry name" value="KH_dom_type_1_sf"/>
</dbReference>
<feature type="compositionally biased region" description="Polar residues" evidence="3">
    <location>
        <begin position="598"/>
        <end position="623"/>
    </location>
</feature>
<feature type="region of interest" description="Disordered" evidence="3">
    <location>
        <begin position="1063"/>
        <end position="1114"/>
    </location>
</feature>
<dbReference type="InterPro" id="IPR004087">
    <property type="entry name" value="KH_dom"/>
</dbReference>
<dbReference type="AlphaFoldDB" id="A0A0X3Q033"/>
<feature type="region of interest" description="Disordered" evidence="3">
    <location>
        <begin position="661"/>
        <end position="681"/>
    </location>
</feature>
<feature type="region of interest" description="Disordered" evidence="3">
    <location>
        <begin position="529"/>
        <end position="548"/>
    </location>
</feature>
<dbReference type="PANTHER" id="PTHR10288">
    <property type="entry name" value="KH DOMAIN CONTAINING RNA BINDING PROTEIN"/>
    <property type="match status" value="1"/>
</dbReference>
<dbReference type="CDD" id="cd00105">
    <property type="entry name" value="KH-I"/>
    <property type="match status" value="1"/>
</dbReference>
<evidence type="ECO:0000256" key="3">
    <source>
        <dbReference type="SAM" id="MobiDB-lite"/>
    </source>
</evidence>
<dbReference type="Gene3D" id="3.30.1370.10">
    <property type="entry name" value="K Homology domain, type 1"/>
    <property type="match status" value="2"/>
</dbReference>
<dbReference type="SUPFAM" id="SSF54791">
    <property type="entry name" value="Eukaryotic type KH-domain (KH-domain type I)"/>
    <property type="match status" value="2"/>
</dbReference>
<evidence type="ECO:0000259" key="4">
    <source>
        <dbReference type="SMART" id="SM00322"/>
    </source>
</evidence>
<feature type="compositionally biased region" description="Basic and acidic residues" evidence="3">
    <location>
        <begin position="529"/>
        <end position="541"/>
    </location>
</feature>
<feature type="region of interest" description="Disordered" evidence="3">
    <location>
        <begin position="588"/>
        <end position="629"/>
    </location>
</feature>
<feature type="compositionally biased region" description="Polar residues" evidence="3">
    <location>
        <begin position="845"/>
        <end position="863"/>
    </location>
</feature>
<accession>A0A0X3Q033</accession>
<gene>
    <name evidence="5" type="ORF">TR150984</name>
</gene>
<reference evidence="5" key="1">
    <citation type="submission" date="2016-01" db="EMBL/GenBank/DDBJ databases">
        <title>Reference transcriptome for the parasite Schistocephalus solidus: insights into the molecular evolution of parasitism.</title>
        <authorList>
            <person name="Hebert F.O."/>
            <person name="Grambauer S."/>
            <person name="Barber I."/>
            <person name="Landry C.R."/>
            <person name="Aubin-Horth N."/>
        </authorList>
    </citation>
    <scope>NUCLEOTIDE SEQUENCE</scope>
</reference>
<feature type="region of interest" description="Disordered" evidence="3">
    <location>
        <begin position="845"/>
        <end position="866"/>
    </location>
</feature>
<feature type="domain" description="K Homology" evidence="4">
    <location>
        <begin position="498"/>
        <end position="582"/>
    </location>
</feature>
<dbReference type="EMBL" id="GEEE01005770">
    <property type="protein sequence ID" value="JAP57455.1"/>
    <property type="molecule type" value="Transcribed_RNA"/>
</dbReference>
<feature type="domain" description="K Homology" evidence="4">
    <location>
        <begin position="265"/>
        <end position="333"/>
    </location>
</feature>
<feature type="compositionally biased region" description="Basic and acidic residues" evidence="3">
    <location>
        <begin position="588"/>
        <end position="597"/>
    </location>
</feature>
<name>A0A0X3Q033_SCHSO</name>
<organism evidence="5">
    <name type="scientific">Schistocephalus solidus</name>
    <name type="common">Tapeworm</name>
    <dbReference type="NCBI Taxonomy" id="70667"/>
    <lineage>
        <taxon>Eukaryota</taxon>
        <taxon>Metazoa</taxon>
        <taxon>Spiralia</taxon>
        <taxon>Lophotrochozoa</taxon>
        <taxon>Platyhelminthes</taxon>
        <taxon>Cestoda</taxon>
        <taxon>Eucestoda</taxon>
        <taxon>Diphyllobothriidea</taxon>
        <taxon>Diphyllobothriidae</taxon>
        <taxon>Schistocephalus</taxon>
    </lineage>
</organism>
<dbReference type="GO" id="GO:0003723">
    <property type="term" value="F:RNA binding"/>
    <property type="evidence" value="ECO:0007669"/>
    <property type="project" value="UniProtKB-UniRule"/>
</dbReference>
<feature type="compositionally biased region" description="Low complexity" evidence="3">
    <location>
        <begin position="1072"/>
        <end position="1094"/>
    </location>
</feature>
<keyword evidence="1" id="KW-0677">Repeat</keyword>
<keyword evidence="2" id="KW-0694">RNA-binding</keyword>
<evidence type="ECO:0000313" key="5">
    <source>
        <dbReference type="EMBL" id="JAP57455.1"/>
    </source>
</evidence>
<evidence type="ECO:0000256" key="2">
    <source>
        <dbReference type="PROSITE-ProRule" id="PRU00117"/>
    </source>
</evidence>
<dbReference type="SMART" id="SM00322">
    <property type="entry name" value="KH"/>
    <property type="match status" value="2"/>
</dbReference>
<sequence length="1134" mass="117858">MPSATNDSFSDDLLNDQMLAFMNNVDYGSLSNRGSTNGINTIELPASTQKTLSLDKNGALSLSKGYPAAPVTCNSPTHHMSTGFAALASPGIINKYAPGTLGHMFSNPNDTKPMDDYHSLQNSPFYNHYPVNMNFHPIKRQNSPGSSVLLSCQSNGVSPRDTGNITSECQIPPPRQPPQRELFPHAFSRCDPSMANAISINSGSGLLIQDRLQYYVFAQKQGFIVGPELDRIKENSRRSTSHSYGRISAHFRNRYGETEAKTKASYMQLGVRVPSKDHVSEIVGKGGQKIKLIREETGALITTPGEYEDHVFIIEAPPTIALRVANLIATRAQEISQSKLSASERRRGSTSSISGNAAATLFGVNGSLSGNNNAAGAANSQSANCISPSGFLNGGQVPCGIPRNHDDPASVPSPSPLLKVPGSPGGPILNSFTSVQSPAGGVPGTDNSAFIGTAGCSGFAVSVGGPGAMSHGMTSVGVGSGGGGGGAAVGSSGSGRILLARSKISVPQDMVGKIIGTQGSIITTIQKDTGTEIKSPPKEAARGPSATSEFEISAYQSLGMTTNQAAECRVQQAKQLIGHLVMRQLERRASEELDDHSCPTSANGHKNSSGTDEGSSDLPQQSTCGGGGSSGRVVWMWPDVAQMDSIEAREVLDRILAESKSKTRRAKELASGSGGACSVPPSPGGSALSAAGFPGGIDLFSEKTLSSPTAATMATSLSSVSMSCHTSPFHQSPSVRVAAPILPPPTAFNPSAAASSTQSTLNLLNGFISDRRHPAHLSGCEFDEPSDFGNVSTEPHQQSFLHNHHMASTAPPQAAATSVFWQNLNHPEAASIHLSALNLASTGSHHSFSNPRLNDPQSSLSPRRNNDFGLKHLRVTDLYPEVSESANCKSTDWRLGLNSDTETLLDSCTGAAGHHNIPAPAFDLIQALDSLCLTSNDSVGEATRDLSYPPGFDDRTARVDAQWPVGSNLLESSIFNGFVPNGNTTHGGGQGSGGAGAAGACNCDTRNGSSFSNTPAVDTLQATDAMRSIWSSDGPSENGRRVSAGFFPGLSFPSSVINSFSGKGNTIGNDTNRNGNTSSASSSNSSSGSVTNNRCGAVGDGRRRPSPPAATSAVFSSVSNSDGLAAATTSIQAV</sequence>
<dbReference type="Pfam" id="PF00013">
    <property type="entry name" value="KH_1"/>
    <property type="match status" value="2"/>
</dbReference>
<dbReference type="InterPro" id="IPR004088">
    <property type="entry name" value="KH_dom_type_1"/>
</dbReference>
<protein>
    <recommendedName>
        <fullName evidence="4">K Homology domain-containing protein</fullName>
    </recommendedName>
</protein>
<evidence type="ECO:0000256" key="1">
    <source>
        <dbReference type="ARBA" id="ARBA00022737"/>
    </source>
</evidence>